<evidence type="ECO:0000256" key="2">
    <source>
        <dbReference type="SAM" id="SignalP"/>
    </source>
</evidence>
<accession>A0A7G8Q422</accession>
<feature type="signal peptide" evidence="2">
    <location>
        <begin position="1"/>
        <end position="22"/>
    </location>
</feature>
<dbReference type="EMBL" id="CP060412">
    <property type="protein sequence ID" value="QNK01530.1"/>
    <property type="molecule type" value="Genomic_DNA"/>
</dbReference>
<gene>
    <name evidence="3" type="ORF">H8F01_21265</name>
</gene>
<keyword evidence="4" id="KW-1185">Reference proteome</keyword>
<dbReference type="KEGG" id="dtl:H8F01_21265"/>
<dbReference type="GO" id="GO:0015562">
    <property type="term" value="F:efflux transmembrane transporter activity"/>
    <property type="evidence" value="ECO:0007669"/>
    <property type="project" value="InterPro"/>
</dbReference>
<dbReference type="InterPro" id="IPR010131">
    <property type="entry name" value="MdtP/NodT-like"/>
</dbReference>
<dbReference type="InterPro" id="IPR003423">
    <property type="entry name" value="OMP_efflux"/>
</dbReference>
<organism evidence="3 4">
    <name type="scientific">Dyella telluris</name>
    <dbReference type="NCBI Taxonomy" id="2763498"/>
    <lineage>
        <taxon>Bacteria</taxon>
        <taxon>Pseudomonadati</taxon>
        <taxon>Pseudomonadota</taxon>
        <taxon>Gammaproteobacteria</taxon>
        <taxon>Lysobacterales</taxon>
        <taxon>Rhodanobacteraceae</taxon>
        <taxon>Dyella</taxon>
    </lineage>
</organism>
<name>A0A7G8Q422_9GAMM</name>
<feature type="chain" id="PRO_5028812744" evidence="2">
    <location>
        <begin position="23"/>
        <end position="423"/>
    </location>
</feature>
<dbReference type="Gene3D" id="1.20.1600.10">
    <property type="entry name" value="Outer membrane efflux proteins (OEP)"/>
    <property type="match status" value="1"/>
</dbReference>
<dbReference type="Pfam" id="PF02321">
    <property type="entry name" value="OEP"/>
    <property type="match status" value="2"/>
</dbReference>
<reference evidence="3 4" key="1">
    <citation type="submission" date="2020-08" db="EMBL/GenBank/DDBJ databases">
        <title>Dyella sp. G9 isolated from forest soil.</title>
        <authorList>
            <person name="Fu J."/>
            <person name="Qiu L."/>
        </authorList>
    </citation>
    <scope>NUCLEOTIDE SEQUENCE [LARGE SCALE GENOMIC DNA]</scope>
    <source>
        <strain evidence="3 4">G9</strain>
    </source>
</reference>
<evidence type="ECO:0000256" key="1">
    <source>
        <dbReference type="ARBA" id="ARBA00007613"/>
    </source>
</evidence>
<dbReference type="SUPFAM" id="SSF56954">
    <property type="entry name" value="Outer membrane efflux proteins (OEP)"/>
    <property type="match status" value="1"/>
</dbReference>
<dbReference type="PANTHER" id="PTHR30203:SF24">
    <property type="entry name" value="BLR4935 PROTEIN"/>
    <property type="match status" value="1"/>
</dbReference>
<evidence type="ECO:0000313" key="3">
    <source>
        <dbReference type="EMBL" id="QNK01530.1"/>
    </source>
</evidence>
<protein>
    <submittedName>
        <fullName evidence="3">TolC family protein</fullName>
    </submittedName>
</protein>
<sequence>MSVLRAALAGAACLMCVAVATASEVAGDASAPSMTPSLQEALRSVWAASPDIQAARAESEAAQARVRAAAQPVYNPSLSLDAENADVDRRTVGLSLPLDLSGKRRARTAQADAQWRGREASYELLRREVASRWLKAWSAASLAARQRELGERRVALMRRFDALAAERLAVGDISSPERDLAALALGEAQIQQASLAAGEAAARAELDAVAGDAVSVAPALPAALPPASQGVEPLPVDDRPELIKARADEAAAQAGIEVARKARLPDPTISLTGGRVRTGTATDQVIGLSVSIPLPVLNSGRAEIDAALADAGAAAAVVRSRQQWTRASLREAQARYDALRTAGLAFREGRAAAFDDRTALLEKLWRAGEISTSDYLVQLKQSLDTALSALALESQAWQAWFDYLAAAGRLTDWLDGRTQDVSP</sequence>
<proteinExistence type="inferred from homology"/>
<keyword evidence="2" id="KW-0732">Signal</keyword>
<dbReference type="Proteomes" id="UP000515873">
    <property type="component" value="Chromosome"/>
</dbReference>
<dbReference type="AlphaFoldDB" id="A0A7G8Q422"/>
<evidence type="ECO:0000313" key="4">
    <source>
        <dbReference type="Proteomes" id="UP000515873"/>
    </source>
</evidence>
<comment type="similarity">
    <text evidence="1">Belongs to the outer membrane factor (OMF) (TC 1.B.17) family.</text>
</comment>
<dbReference type="PANTHER" id="PTHR30203">
    <property type="entry name" value="OUTER MEMBRANE CATION EFFLUX PROTEIN"/>
    <property type="match status" value="1"/>
</dbReference>